<evidence type="ECO:0000256" key="2">
    <source>
        <dbReference type="ARBA" id="ARBA00022692"/>
    </source>
</evidence>
<evidence type="ECO:0000313" key="10">
    <source>
        <dbReference type="Proteomes" id="UP001161017"/>
    </source>
</evidence>
<evidence type="ECO:0000256" key="4">
    <source>
        <dbReference type="ARBA" id="ARBA00023136"/>
    </source>
</evidence>
<evidence type="ECO:0000256" key="3">
    <source>
        <dbReference type="ARBA" id="ARBA00022989"/>
    </source>
</evidence>
<dbReference type="Proteomes" id="UP001161017">
    <property type="component" value="Unassembled WGS sequence"/>
</dbReference>
<feature type="transmembrane region" description="Helical" evidence="7">
    <location>
        <begin position="12"/>
        <end position="36"/>
    </location>
</feature>
<dbReference type="PANTHER" id="PTHR33048:SF18">
    <property type="entry name" value="INTEGRAL MEMBRANE PROTEIN"/>
    <property type="match status" value="1"/>
</dbReference>
<comment type="caution">
    <text evidence="9">The sequence shown here is derived from an EMBL/GenBank/DDBJ whole genome shotgun (WGS) entry which is preliminary data.</text>
</comment>
<keyword evidence="10" id="KW-1185">Reference proteome</keyword>
<name>A0AA43QR58_9LECA</name>
<dbReference type="GO" id="GO:0016020">
    <property type="term" value="C:membrane"/>
    <property type="evidence" value="ECO:0007669"/>
    <property type="project" value="UniProtKB-SubCell"/>
</dbReference>
<comment type="subcellular location">
    <subcellularLocation>
        <location evidence="1">Membrane</location>
        <topology evidence="1">Multi-pass membrane protein</topology>
    </subcellularLocation>
</comment>
<dbReference type="PANTHER" id="PTHR33048">
    <property type="entry name" value="PTH11-LIKE INTEGRAL MEMBRANE PROTEIN (AFU_ORTHOLOGUE AFUA_5G11245)"/>
    <property type="match status" value="1"/>
</dbReference>
<evidence type="ECO:0000256" key="6">
    <source>
        <dbReference type="SAM" id="MobiDB-lite"/>
    </source>
</evidence>
<feature type="transmembrane region" description="Helical" evidence="7">
    <location>
        <begin position="183"/>
        <end position="205"/>
    </location>
</feature>
<feature type="transmembrane region" description="Helical" evidence="7">
    <location>
        <begin position="255"/>
        <end position="275"/>
    </location>
</feature>
<comment type="similarity">
    <text evidence="5">Belongs to the SAT4 family.</text>
</comment>
<dbReference type="EMBL" id="JAPUFD010000013">
    <property type="protein sequence ID" value="MDI1491113.1"/>
    <property type="molecule type" value="Genomic_DNA"/>
</dbReference>
<dbReference type="Pfam" id="PF20684">
    <property type="entry name" value="Fung_rhodopsin"/>
    <property type="match status" value="1"/>
</dbReference>
<reference evidence="9" key="1">
    <citation type="journal article" date="2023" name="Genome Biol. Evol.">
        <title>First Whole Genome Sequence and Flow Cytometry Genome Size Data for the Lichen-Forming Fungus Ramalina farinacea (Ascomycota).</title>
        <authorList>
            <person name="Llewellyn T."/>
            <person name="Mian S."/>
            <person name="Hill R."/>
            <person name="Leitch I.J."/>
            <person name="Gaya E."/>
        </authorList>
    </citation>
    <scope>NUCLEOTIDE SEQUENCE</scope>
    <source>
        <strain evidence="9">LIQ254RAFAR</strain>
    </source>
</reference>
<feature type="transmembrane region" description="Helical" evidence="7">
    <location>
        <begin position="137"/>
        <end position="163"/>
    </location>
</feature>
<sequence>MAADGQATNSQGTAIVAVSAVFSGLAILTVFLRFVARKYRNLGYQLDDWLILAALVVTLGVTINNIVGVTYAGIGEVETYRTDGPAAGFPTARVLKPQGQVMFALQILHTCAMPLIKAAVLAFYLRIFPTRKFRIAVWIVGVYIAMWWISILFATIFQCMPISDNWGTEPTQLGGCISDINIMYEVAAVTNMASDVFILALPFPAVMALQMHTGHKILVLGIFLTGAVVVVAGIGRTVSYFRLQYNADADFSYHYYSLVIWTSVEPTLGVIGACLPTLRPVFKGMSPESVIGSIRSALSLRSFRSGQSAHEAKPEHDREDREALHHEDIGDKKGSLGDISNGSGDMEAGIHLVDQSPQRLQGTPWGVQNTISKGATDTQYYPGIETERDRLEQGGGIMIDKSFNQKFEDKV</sequence>
<evidence type="ECO:0000313" key="9">
    <source>
        <dbReference type="EMBL" id="MDI1491113.1"/>
    </source>
</evidence>
<organism evidence="9 10">
    <name type="scientific">Ramalina farinacea</name>
    <dbReference type="NCBI Taxonomy" id="258253"/>
    <lineage>
        <taxon>Eukaryota</taxon>
        <taxon>Fungi</taxon>
        <taxon>Dikarya</taxon>
        <taxon>Ascomycota</taxon>
        <taxon>Pezizomycotina</taxon>
        <taxon>Lecanoromycetes</taxon>
        <taxon>OSLEUM clade</taxon>
        <taxon>Lecanoromycetidae</taxon>
        <taxon>Lecanorales</taxon>
        <taxon>Lecanorineae</taxon>
        <taxon>Ramalinaceae</taxon>
        <taxon>Ramalina</taxon>
    </lineage>
</organism>
<feature type="transmembrane region" description="Helical" evidence="7">
    <location>
        <begin position="48"/>
        <end position="74"/>
    </location>
</feature>
<feature type="compositionally biased region" description="Basic and acidic residues" evidence="6">
    <location>
        <begin position="310"/>
        <end position="335"/>
    </location>
</feature>
<accession>A0AA43QR58</accession>
<evidence type="ECO:0000256" key="1">
    <source>
        <dbReference type="ARBA" id="ARBA00004141"/>
    </source>
</evidence>
<dbReference type="InterPro" id="IPR049326">
    <property type="entry name" value="Rhodopsin_dom_fungi"/>
</dbReference>
<protein>
    <recommendedName>
        <fullName evidence="8">Rhodopsin domain-containing protein</fullName>
    </recommendedName>
</protein>
<feature type="region of interest" description="Disordered" evidence="6">
    <location>
        <begin position="305"/>
        <end position="341"/>
    </location>
</feature>
<evidence type="ECO:0000256" key="5">
    <source>
        <dbReference type="ARBA" id="ARBA00038359"/>
    </source>
</evidence>
<keyword evidence="4 7" id="KW-0472">Membrane</keyword>
<dbReference type="AlphaFoldDB" id="A0AA43QR58"/>
<feature type="domain" description="Rhodopsin" evidence="8">
    <location>
        <begin position="32"/>
        <end position="283"/>
    </location>
</feature>
<feature type="transmembrane region" description="Helical" evidence="7">
    <location>
        <begin position="217"/>
        <end position="235"/>
    </location>
</feature>
<keyword evidence="2 7" id="KW-0812">Transmembrane</keyword>
<evidence type="ECO:0000259" key="8">
    <source>
        <dbReference type="Pfam" id="PF20684"/>
    </source>
</evidence>
<evidence type="ECO:0000256" key="7">
    <source>
        <dbReference type="SAM" id="Phobius"/>
    </source>
</evidence>
<proteinExistence type="inferred from homology"/>
<dbReference type="InterPro" id="IPR052337">
    <property type="entry name" value="SAT4-like"/>
</dbReference>
<feature type="transmembrane region" description="Helical" evidence="7">
    <location>
        <begin position="103"/>
        <end position="125"/>
    </location>
</feature>
<gene>
    <name evidence="9" type="ORF">OHK93_002319</name>
</gene>
<keyword evidence="3 7" id="KW-1133">Transmembrane helix</keyword>